<feature type="transmembrane region" description="Helical" evidence="1">
    <location>
        <begin position="48"/>
        <end position="76"/>
    </location>
</feature>
<dbReference type="Proteomes" id="UP000078560">
    <property type="component" value="Unassembled WGS sequence"/>
</dbReference>
<dbReference type="EMBL" id="FLQU01001826">
    <property type="protein sequence ID" value="SBS94620.1"/>
    <property type="molecule type" value="Genomic_DNA"/>
</dbReference>
<gene>
    <name evidence="2" type="ORF">POVCU2_0089450</name>
</gene>
<keyword evidence="1" id="KW-1133">Transmembrane helix</keyword>
<dbReference type="GO" id="GO:0016020">
    <property type="term" value="C:membrane"/>
    <property type="evidence" value="ECO:0007669"/>
    <property type="project" value="GOC"/>
</dbReference>
<keyword evidence="2" id="KW-0328">Glycosyltransferase</keyword>
<keyword evidence="1" id="KW-0472">Membrane</keyword>
<dbReference type="GO" id="GO:0016757">
    <property type="term" value="F:glycosyltransferase activity"/>
    <property type="evidence" value="ECO:0007669"/>
    <property type="project" value="UniProtKB-KW"/>
</dbReference>
<sequence length="261" mass="30722">MLSHINKKRTKLQTIPNVAKEKLKICTFHYFQQQMREKLNKKASTSLCMYWAAIIPCGIIFTVLCFILYTIIYSFVKTEPTNSANLVEDEYSTFEDEVTEKSMNCMNDMKIEQSDDAENTFLPGIFQAFVYSYTYVKFLQTSYLIWAFVFDDFLNILHFPFPSKYFQQQMREKLNKKASTSLCMYWAAIIPCGIIFTVLCFILYTIIYSFVKTEPTNSANLVEDEYSTFEDEVTEKSMNCMNDMKIEQVNKLLYETSLYFE</sequence>
<feature type="transmembrane region" description="Helical" evidence="1">
    <location>
        <begin position="143"/>
        <end position="161"/>
    </location>
</feature>
<proteinExistence type="predicted"/>
<dbReference type="GO" id="GO:0005783">
    <property type="term" value="C:endoplasmic reticulum"/>
    <property type="evidence" value="ECO:0007669"/>
    <property type="project" value="TreeGrafter"/>
</dbReference>
<keyword evidence="2" id="KW-0808">Transferase</keyword>
<dbReference type="GO" id="GO:0006506">
    <property type="term" value="P:GPI anchor biosynthetic process"/>
    <property type="evidence" value="ECO:0007669"/>
    <property type="project" value="TreeGrafter"/>
</dbReference>
<dbReference type="AlphaFoldDB" id="A0A1A8WRX9"/>
<evidence type="ECO:0000313" key="3">
    <source>
        <dbReference type="Proteomes" id="UP000078560"/>
    </source>
</evidence>
<evidence type="ECO:0000313" key="2">
    <source>
        <dbReference type="EMBL" id="SBS94620.1"/>
    </source>
</evidence>
<dbReference type="PANTHER" id="PTHR46346">
    <property type="entry name" value="PHOSPHATIDYLINOSITOL N-ACETYLGLUCOSAMINYLTRANSFERASE SUBUNIT P"/>
    <property type="match status" value="1"/>
</dbReference>
<name>A0A1A8WRX9_PLAOA</name>
<reference evidence="3" key="1">
    <citation type="submission" date="2016-05" db="EMBL/GenBank/DDBJ databases">
        <authorList>
            <person name="Naeem Raeece"/>
        </authorList>
    </citation>
    <scope>NUCLEOTIDE SEQUENCE [LARGE SCALE GENOMIC DNA]</scope>
</reference>
<dbReference type="InterPro" id="IPR052263">
    <property type="entry name" value="GPI_Anchor_Biosynth"/>
</dbReference>
<keyword evidence="1" id="KW-0812">Transmembrane</keyword>
<evidence type="ECO:0000256" key="1">
    <source>
        <dbReference type="SAM" id="Phobius"/>
    </source>
</evidence>
<protein>
    <submittedName>
        <fullName evidence="2">Phosphatidylinositol N-acetylglucosaminyltransferase subunit P, putative</fullName>
    </submittedName>
</protein>
<accession>A0A1A8WRX9</accession>
<organism evidence="2 3">
    <name type="scientific">Plasmodium ovale curtisi</name>
    <dbReference type="NCBI Taxonomy" id="864141"/>
    <lineage>
        <taxon>Eukaryota</taxon>
        <taxon>Sar</taxon>
        <taxon>Alveolata</taxon>
        <taxon>Apicomplexa</taxon>
        <taxon>Aconoidasida</taxon>
        <taxon>Haemosporida</taxon>
        <taxon>Plasmodiidae</taxon>
        <taxon>Plasmodium</taxon>
        <taxon>Plasmodium (Plasmodium)</taxon>
    </lineage>
</organism>
<dbReference type="PANTHER" id="PTHR46346:SF1">
    <property type="entry name" value="PHOSPHATIDYLINOSITOL N-ACETYLGLUCOSAMINYLTRANSFERASE SUBUNIT P"/>
    <property type="match status" value="1"/>
</dbReference>
<feature type="transmembrane region" description="Helical" evidence="1">
    <location>
        <begin position="182"/>
        <end position="211"/>
    </location>
</feature>